<comment type="caution">
    <text evidence="1">The sequence shown here is derived from an EMBL/GenBank/DDBJ whole genome shotgun (WGS) entry which is preliminary data.</text>
</comment>
<dbReference type="PIRSF" id="PIRSF028451">
    <property type="entry name" value="UCP028451"/>
    <property type="match status" value="1"/>
</dbReference>
<dbReference type="AlphaFoldDB" id="A0A4Y8JZ13"/>
<dbReference type="RefSeq" id="WP_134425123.1">
    <property type="nucleotide sequence ID" value="NZ_SOHA01000035.1"/>
</dbReference>
<dbReference type="InterPro" id="IPR012808">
    <property type="entry name" value="CHP02453"/>
</dbReference>
<name>A0A4Y8JZ13_9MICO</name>
<accession>A0A4Y8JZ13</accession>
<dbReference type="NCBIfam" id="TIGR02453">
    <property type="entry name" value="TIGR02453 family protein"/>
    <property type="match status" value="1"/>
</dbReference>
<dbReference type="PANTHER" id="PTHR36452:SF1">
    <property type="entry name" value="DUF2461 DOMAIN-CONTAINING PROTEIN"/>
    <property type="match status" value="1"/>
</dbReference>
<gene>
    <name evidence="1" type="ORF">E3T49_11905</name>
</gene>
<dbReference type="InterPro" id="IPR015996">
    <property type="entry name" value="UCP028451"/>
</dbReference>
<evidence type="ECO:0000313" key="2">
    <source>
        <dbReference type="Proteomes" id="UP000297472"/>
    </source>
</evidence>
<evidence type="ECO:0000313" key="1">
    <source>
        <dbReference type="EMBL" id="TFD28370.1"/>
    </source>
</evidence>
<dbReference type="OrthoDB" id="9794241at2"/>
<sequence>MGPHFSEQTFDFLEELEHRNNREWFEEHKPVYEIELKARMLAVIESINAGLGEFAPQHLRPPNKAMMRIYRDVRFSHDKTPYKTHLAAFWPRQGLEKTGGAGFFVQVGVQSVMVAGGSWGPGPQQLRAIREYLLEHHRAMRGVLADVSRTGLADPLAGNPLVRAPKGFPADHPAVDLLQNRSWAMTGFLPGAAALGEDFTDLVLKRFRALAPLVDLLNVPLSSVTPLQREAATGRREQGDSTAV</sequence>
<reference evidence="1 2" key="1">
    <citation type="submission" date="2019-03" db="EMBL/GenBank/DDBJ databases">
        <title>Genomics of glacier-inhabiting Cryobacterium strains.</title>
        <authorList>
            <person name="Liu Q."/>
            <person name="Xin Y.-H."/>
        </authorList>
    </citation>
    <scope>NUCLEOTIDE SEQUENCE [LARGE SCALE GENOMIC DNA]</scope>
    <source>
        <strain evidence="1 2">TMT1-51</strain>
    </source>
</reference>
<keyword evidence="2" id="KW-1185">Reference proteome</keyword>
<dbReference type="EMBL" id="SOHA01000035">
    <property type="protein sequence ID" value="TFD28370.1"/>
    <property type="molecule type" value="Genomic_DNA"/>
</dbReference>
<dbReference type="Pfam" id="PF09365">
    <property type="entry name" value="DUF2461"/>
    <property type="match status" value="1"/>
</dbReference>
<dbReference type="PANTHER" id="PTHR36452">
    <property type="entry name" value="CHROMOSOME 12, WHOLE GENOME SHOTGUN SEQUENCE"/>
    <property type="match status" value="1"/>
</dbReference>
<proteinExistence type="predicted"/>
<protein>
    <submittedName>
        <fullName evidence="1">DUF2461 domain-containing protein</fullName>
    </submittedName>
</protein>
<dbReference type="Proteomes" id="UP000297472">
    <property type="component" value="Unassembled WGS sequence"/>
</dbReference>
<organism evidence="1 2">
    <name type="scientific">Cryobacterium cryoconiti</name>
    <dbReference type="NCBI Taxonomy" id="1259239"/>
    <lineage>
        <taxon>Bacteria</taxon>
        <taxon>Bacillati</taxon>
        <taxon>Actinomycetota</taxon>
        <taxon>Actinomycetes</taxon>
        <taxon>Micrococcales</taxon>
        <taxon>Microbacteriaceae</taxon>
        <taxon>Cryobacterium</taxon>
    </lineage>
</organism>